<evidence type="ECO:0000256" key="3">
    <source>
        <dbReference type="ARBA" id="ARBA00023163"/>
    </source>
</evidence>
<dbReference type="InterPro" id="IPR029016">
    <property type="entry name" value="GAF-like_dom_sf"/>
</dbReference>
<keyword evidence="1" id="KW-0805">Transcription regulation</keyword>
<dbReference type="InterPro" id="IPR014757">
    <property type="entry name" value="Tscrpt_reg_IclR_C"/>
</dbReference>
<evidence type="ECO:0000256" key="2">
    <source>
        <dbReference type="ARBA" id="ARBA00023125"/>
    </source>
</evidence>
<comment type="caution">
    <text evidence="6">The sequence shown here is derived from an EMBL/GenBank/DDBJ whole genome shotgun (WGS) entry which is preliminary data.</text>
</comment>
<evidence type="ECO:0000313" key="6">
    <source>
        <dbReference type="EMBL" id="MFB5189821.1"/>
    </source>
</evidence>
<dbReference type="Proteomes" id="UP001579974">
    <property type="component" value="Unassembled WGS sequence"/>
</dbReference>
<accession>A0ABV5AC87</accession>
<dbReference type="Pfam" id="PF01614">
    <property type="entry name" value="IclR_C"/>
    <property type="match status" value="1"/>
</dbReference>
<dbReference type="InterPro" id="IPR050707">
    <property type="entry name" value="HTH_MetabolicPath_Reg"/>
</dbReference>
<proteinExistence type="predicted"/>
<keyword evidence="2" id="KW-0238">DNA-binding</keyword>
<dbReference type="PANTHER" id="PTHR30136:SF35">
    <property type="entry name" value="HTH-TYPE TRANSCRIPTIONAL REGULATOR RV1719"/>
    <property type="match status" value="1"/>
</dbReference>
<evidence type="ECO:0000256" key="1">
    <source>
        <dbReference type="ARBA" id="ARBA00023015"/>
    </source>
</evidence>
<evidence type="ECO:0000313" key="7">
    <source>
        <dbReference type="Proteomes" id="UP001579974"/>
    </source>
</evidence>
<dbReference type="InterPro" id="IPR005471">
    <property type="entry name" value="Tscrpt_reg_IclR_N"/>
</dbReference>
<dbReference type="InterPro" id="IPR036388">
    <property type="entry name" value="WH-like_DNA-bd_sf"/>
</dbReference>
<feature type="domain" description="IclR-ED" evidence="5">
    <location>
        <begin position="73"/>
        <end position="255"/>
    </location>
</feature>
<keyword evidence="3" id="KW-0804">Transcription</keyword>
<dbReference type="EMBL" id="JBDXSU010000004">
    <property type="protein sequence ID" value="MFB5189821.1"/>
    <property type="molecule type" value="Genomic_DNA"/>
</dbReference>
<dbReference type="Gene3D" id="3.30.450.40">
    <property type="match status" value="1"/>
</dbReference>
<dbReference type="PANTHER" id="PTHR30136">
    <property type="entry name" value="HELIX-TURN-HELIX TRANSCRIPTIONAL REGULATOR, ICLR FAMILY"/>
    <property type="match status" value="1"/>
</dbReference>
<dbReference type="Pfam" id="PF09339">
    <property type="entry name" value="HTH_IclR"/>
    <property type="match status" value="1"/>
</dbReference>
<dbReference type="Gene3D" id="1.10.10.10">
    <property type="entry name" value="Winged helix-like DNA-binding domain superfamily/Winged helix DNA-binding domain"/>
    <property type="match status" value="1"/>
</dbReference>
<feature type="domain" description="HTH iclR-type" evidence="4">
    <location>
        <begin position="10"/>
        <end position="72"/>
    </location>
</feature>
<name>A0ABV5AC87_9BACL</name>
<dbReference type="SUPFAM" id="SSF55781">
    <property type="entry name" value="GAF domain-like"/>
    <property type="match status" value="1"/>
</dbReference>
<keyword evidence="7" id="KW-1185">Reference proteome</keyword>
<gene>
    <name evidence="6" type="ORF">KKP3000_003210</name>
</gene>
<dbReference type="PROSITE" id="PS51077">
    <property type="entry name" value="HTH_ICLR"/>
    <property type="match status" value="1"/>
</dbReference>
<dbReference type="SUPFAM" id="SSF46785">
    <property type="entry name" value="Winged helix' DNA-binding domain"/>
    <property type="match status" value="1"/>
</dbReference>
<dbReference type="SMART" id="SM00346">
    <property type="entry name" value="HTH_ICLR"/>
    <property type="match status" value="1"/>
</dbReference>
<reference evidence="6 7" key="1">
    <citation type="journal article" date="2024" name="Int. J. Mol. Sci.">
        <title>Exploration of Alicyclobacillus spp. Genome in Search of Antibiotic Resistance.</title>
        <authorList>
            <person name="Bucka-Kolendo J."/>
            <person name="Kiousi D.E."/>
            <person name="Dekowska A."/>
            <person name="Mikolajczuk-Szczyrba A."/>
            <person name="Karadedos D.M."/>
            <person name="Michael P."/>
            <person name="Galanis A."/>
            <person name="Sokolowska B."/>
        </authorList>
    </citation>
    <scope>NUCLEOTIDE SEQUENCE [LARGE SCALE GENOMIC DNA]</scope>
    <source>
        <strain evidence="6 7">KKP 3000</strain>
    </source>
</reference>
<evidence type="ECO:0000259" key="5">
    <source>
        <dbReference type="PROSITE" id="PS51078"/>
    </source>
</evidence>
<dbReference type="PROSITE" id="PS51078">
    <property type="entry name" value="ICLR_ED"/>
    <property type="match status" value="1"/>
</dbReference>
<organism evidence="6 7">
    <name type="scientific">Alicyclobacillus fastidiosus</name>
    <dbReference type="NCBI Taxonomy" id="392011"/>
    <lineage>
        <taxon>Bacteria</taxon>
        <taxon>Bacillati</taxon>
        <taxon>Bacillota</taxon>
        <taxon>Bacilli</taxon>
        <taxon>Bacillales</taxon>
        <taxon>Alicyclobacillaceae</taxon>
        <taxon>Alicyclobacillus</taxon>
    </lineage>
</organism>
<dbReference type="InterPro" id="IPR036390">
    <property type="entry name" value="WH_DNA-bd_sf"/>
</dbReference>
<sequence length="257" mass="28908">MESIEKKGYLSSVKNALRILNSFSVDAPQKRVTDLADEFGLSKSTVSRLMIVLAEEGFVIKDSESQFYQLGFSFLRLSNVIKETVTLRKQAYPIMQKMVNEIDHSSHLVVLQGTEVFYLTTIQCRHPVRISAPEGVRNPAYCTSSGKLLLSYAEDDTVQKVIARGMTQFTPHTITDPDEFRNHLKSIRSQGYVTSFEEFVEGVVTIGAPIRDFTGKVVAAITIVGPIQRIHFHNIQTYIKKLIETADEISRKIGYNA</sequence>
<dbReference type="RefSeq" id="WP_275476363.1">
    <property type="nucleotide sequence ID" value="NZ_CP162940.1"/>
</dbReference>
<evidence type="ECO:0000259" key="4">
    <source>
        <dbReference type="PROSITE" id="PS51077"/>
    </source>
</evidence>
<protein>
    <submittedName>
        <fullName evidence="6">IclR family transcriptional regulator</fullName>
    </submittedName>
</protein>